<organism evidence="1 2">
    <name type="scientific">Polystyrenella longa</name>
    <dbReference type="NCBI Taxonomy" id="2528007"/>
    <lineage>
        <taxon>Bacteria</taxon>
        <taxon>Pseudomonadati</taxon>
        <taxon>Planctomycetota</taxon>
        <taxon>Planctomycetia</taxon>
        <taxon>Planctomycetales</taxon>
        <taxon>Planctomycetaceae</taxon>
        <taxon>Polystyrenella</taxon>
    </lineage>
</organism>
<dbReference type="GO" id="GO:0008168">
    <property type="term" value="F:methyltransferase activity"/>
    <property type="evidence" value="ECO:0007669"/>
    <property type="project" value="UniProtKB-KW"/>
</dbReference>
<dbReference type="AlphaFoldDB" id="A0A518CN61"/>
<gene>
    <name evidence="1" type="ORF">Pla110_23900</name>
</gene>
<dbReference type="PANTHER" id="PTHR35866">
    <property type="entry name" value="PUTATIVE-RELATED"/>
    <property type="match status" value="1"/>
</dbReference>
<dbReference type="PANTHER" id="PTHR35866:SF1">
    <property type="entry name" value="YKGJ FAMILY CYSTEINE CLUSTER PROTEIN"/>
    <property type="match status" value="1"/>
</dbReference>
<keyword evidence="1" id="KW-0808">Transferase</keyword>
<sequence>MNNSENEPEKSDSDADKPKPWYADGLKFKCTGCGNCCTGGPGAVWISDEEVKAMADHLELTTGEFRLMHTRLIGNRLSLREYANGDCVFFDGESRGCTIYPVRPIQCQTWPFWSSNISSEDMWRHVKRDCPGAGKGDFFTLEEIEERAQRFIL</sequence>
<keyword evidence="1" id="KW-0282">Flagellum</keyword>
<dbReference type="Pfam" id="PF03692">
    <property type="entry name" value="CxxCxxCC"/>
    <property type="match status" value="1"/>
</dbReference>
<dbReference type="Proteomes" id="UP000317178">
    <property type="component" value="Chromosome"/>
</dbReference>
<evidence type="ECO:0000313" key="1">
    <source>
        <dbReference type="EMBL" id="QDU80658.1"/>
    </source>
</evidence>
<evidence type="ECO:0000313" key="2">
    <source>
        <dbReference type="Proteomes" id="UP000317178"/>
    </source>
</evidence>
<reference evidence="1 2" key="1">
    <citation type="submission" date="2019-02" db="EMBL/GenBank/DDBJ databases">
        <title>Deep-cultivation of Planctomycetes and their phenomic and genomic characterization uncovers novel biology.</title>
        <authorList>
            <person name="Wiegand S."/>
            <person name="Jogler M."/>
            <person name="Boedeker C."/>
            <person name="Pinto D."/>
            <person name="Vollmers J."/>
            <person name="Rivas-Marin E."/>
            <person name="Kohn T."/>
            <person name="Peeters S.H."/>
            <person name="Heuer A."/>
            <person name="Rast P."/>
            <person name="Oberbeckmann S."/>
            <person name="Bunk B."/>
            <person name="Jeske O."/>
            <person name="Meyerdierks A."/>
            <person name="Storesund J.E."/>
            <person name="Kallscheuer N."/>
            <person name="Luecker S."/>
            <person name="Lage O.M."/>
            <person name="Pohl T."/>
            <person name="Merkel B.J."/>
            <person name="Hornburger P."/>
            <person name="Mueller R.-W."/>
            <person name="Bruemmer F."/>
            <person name="Labrenz M."/>
            <person name="Spormann A.M."/>
            <person name="Op den Camp H."/>
            <person name="Overmann J."/>
            <person name="Amann R."/>
            <person name="Jetten M.S.M."/>
            <person name="Mascher T."/>
            <person name="Medema M.H."/>
            <person name="Devos D.P."/>
            <person name="Kaster A.-K."/>
            <person name="Ovreas L."/>
            <person name="Rohde M."/>
            <person name="Galperin M.Y."/>
            <person name="Jogler C."/>
        </authorList>
    </citation>
    <scope>NUCLEOTIDE SEQUENCE [LARGE SCALE GENOMIC DNA]</scope>
    <source>
        <strain evidence="1 2">Pla110</strain>
    </source>
</reference>
<proteinExistence type="predicted"/>
<keyword evidence="1" id="KW-0966">Cell projection</keyword>
<keyword evidence="1" id="KW-0969">Cilium</keyword>
<accession>A0A518CN61</accession>
<dbReference type="GO" id="GO:0032259">
    <property type="term" value="P:methylation"/>
    <property type="evidence" value="ECO:0007669"/>
    <property type="project" value="UniProtKB-KW"/>
</dbReference>
<dbReference type="OrthoDB" id="9810361at2"/>
<keyword evidence="1" id="KW-0489">Methyltransferase</keyword>
<keyword evidence="2" id="KW-1185">Reference proteome</keyword>
<dbReference type="RefSeq" id="WP_144995915.1">
    <property type="nucleotide sequence ID" value="NZ_CP036281.1"/>
</dbReference>
<name>A0A518CN61_9PLAN</name>
<dbReference type="KEGG" id="plon:Pla110_23900"/>
<dbReference type="EMBL" id="CP036281">
    <property type="protein sequence ID" value="QDU80658.1"/>
    <property type="molecule type" value="Genomic_DNA"/>
</dbReference>
<dbReference type="InterPro" id="IPR005358">
    <property type="entry name" value="Puta_zinc/iron-chelating_dom"/>
</dbReference>
<protein>
    <submittedName>
        <fullName evidence="1">Flagellin N-methylase</fullName>
    </submittedName>
</protein>